<dbReference type="InterPro" id="IPR001444">
    <property type="entry name" value="Flag_bb_rod_N"/>
</dbReference>
<keyword evidence="3" id="KW-0969">Cilium</keyword>
<evidence type="ECO:0000256" key="1">
    <source>
        <dbReference type="SAM" id="MobiDB-lite"/>
    </source>
</evidence>
<name>A0A328ZFZ0_9BURK</name>
<dbReference type="EMBL" id="QLTA01000007">
    <property type="protein sequence ID" value="RAR85118.1"/>
    <property type="molecule type" value="Genomic_DNA"/>
</dbReference>
<dbReference type="GO" id="GO:0005198">
    <property type="term" value="F:structural molecule activity"/>
    <property type="evidence" value="ECO:0007669"/>
    <property type="project" value="InterPro"/>
</dbReference>
<dbReference type="PANTHER" id="PTHR30033">
    <property type="entry name" value="FLAGELLAR HOOK-ASSOCIATED PROTEIN 1"/>
    <property type="match status" value="1"/>
</dbReference>
<dbReference type="RefSeq" id="WP_111876285.1">
    <property type="nucleotide sequence ID" value="NZ_CBCSGC010000019.1"/>
</dbReference>
<dbReference type="Proteomes" id="UP000248856">
    <property type="component" value="Unassembled WGS sequence"/>
</dbReference>
<accession>A0A328ZFZ0</accession>
<evidence type="ECO:0000313" key="3">
    <source>
        <dbReference type="EMBL" id="RAR85118.1"/>
    </source>
</evidence>
<dbReference type="GO" id="GO:0044780">
    <property type="term" value="P:bacterial-type flagellum assembly"/>
    <property type="evidence" value="ECO:0007669"/>
    <property type="project" value="InterPro"/>
</dbReference>
<organism evidence="3 4">
    <name type="scientific">Paracidovorax anthurii</name>
    <dbReference type="NCBI Taxonomy" id="78229"/>
    <lineage>
        <taxon>Bacteria</taxon>
        <taxon>Pseudomonadati</taxon>
        <taxon>Pseudomonadota</taxon>
        <taxon>Betaproteobacteria</taxon>
        <taxon>Burkholderiales</taxon>
        <taxon>Comamonadaceae</taxon>
        <taxon>Paracidovorax</taxon>
    </lineage>
</organism>
<keyword evidence="4" id="KW-1185">Reference proteome</keyword>
<keyword evidence="3" id="KW-0282">Flagellum</keyword>
<comment type="caution">
    <text evidence="3">The sequence shown here is derived from an EMBL/GenBank/DDBJ whole genome shotgun (WGS) entry which is preliminary data.</text>
</comment>
<proteinExistence type="predicted"/>
<gene>
    <name evidence="3" type="ORF">AX018_100753</name>
</gene>
<reference evidence="3 4" key="1">
    <citation type="submission" date="2018-06" db="EMBL/GenBank/DDBJ databases">
        <title>Genomic Encyclopedia of Archaeal and Bacterial Type Strains, Phase II (KMG-II): from individual species to whole genera.</title>
        <authorList>
            <person name="Goeker M."/>
        </authorList>
    </citation>
    <scope>NUCLEOTIDE SEQUENCE [LARGE SCALE GENOMIC DNA]</scope>
    <source>
        <strain evidence="3 4">CFPB 3232</strain>
    </source>
</reference>
<dbReference type="OrthoDB" id="5986582at2"/>
<protein>
    <submittedName>
        <fullName evidence="3">Flagellar basal body rod protein</fullName>
    </submittedName>
</protein>
<evidence type="ECO:0000313" key="4">
    <source>
        <dbReference type="Proteomes" id="UP000248856"/>
    </source>
</evidence>
<dbReference type="InterPro" id="IPR002371">
    <property type="entry name" value="FlgK"/>
</dbReference>
<dbReference type="PANTHER" id="PTHR30033:SF1">
    <property type="entry name" value="FLAGELLAR HOOK-ASSOCIATED PROTEIN 1"/>
    <property type="match status" value="1"/>
</dbReference>
<dbReference type="GO" id="GO:0009424">
    <property type="term" value="C:bacterial-type flagellum hook"/>
    <property type="evidence" value="ECO:0007669"/>
    <property type="project" value="InterPro"/>
</dbReference>
<dbReference type="Pfam" id="PF00460">
    <property type="entry name" value="Flg_bb_rod"/>
    <property type="match status" value="1"/>
</dbReference>
<feature type="domain" description="Flagellar basal body rod protein N-terminal" evidence="2">
    <location>
        <begin position="7"/>
        <end position="35"/>
    </location>
</feature>
<keyword evidence="3" id="KW-0966">Cell projection</keyword>
<dbReference type="AlphaFoldDB" id="A0A328ZFZ0"/>
<evidence type="ECO:0000259" key="2">
    <source>
        <dbReference type="Pfam" id="PF00460"/>
    </source>
</evidence>
<feature type="region of interest" description="Disordered" evidence="1">
    <location>
        <begin position="33"/>
        <end position="66"/>
    </location>
</feature>
<sequence length="100" mass="10547">MASISSIASSGLRAAQLQLDTSAHNVANLNTEGFRRQTVEQETQPDQGGVSARVGRAAQDGSSLEEDAVGQMSATYSFAANLQMVKTEDRMLGSLLDTKA</sequence>